<organism evidence="1 2">
    <name type="scientific">Comamonas thiooxydans</name>
    <dbReference type="NCBI Taxonomy" id="363952"/>
    <lineage>
        <taxon>Bacteria</taxon>
        <taxon>Pseudomonadati</taxon>
        <taxon>Pseudomonadota</taxon>
        <taxon>Betaproteobacteria</taxon>
        <taxon>Burkholderiales</taxon>
        <taxon>Comamonadaceae</taxon>
        <taxon>Comamonas</taxon>
    </lineage>
</organism>
<dbReference type="AlphaFoldDB" id="A0A0E3B9U1"/>
<protein>
    <submittedName>
        <fullName evidence="1">Uncharacterized protein</fullName>
    </submittedName>
</protein>
<sequence length="30" mass="3281">MQVVAQLSRLGVVHHNGRQGRESGYLLCAT</sequence>
<proteinExistence type="predicted"/>
<evidence type="ECO:0000313" key="1">
    <source>
        <dbReference type="EMBL" id="KGG84839.1"/>
    </source>
</evidence>
<dbReference type="EMBL" id="AWTN01000121">
    <property type="protein sequence ID" value="KGG84839.1"/>
    <property type="molecule type" value="Genomic_DNA"/>
</dbReference>
<gene>
    <name evidence="1" type="ORF">P245_22840</name>
</gene>
<dbReference type="Proteomes" id="UP000029567">
    <property type="component" value="Unassembled WGS sequence"/>
</dbReference>
<comment type="caution">
    <text evidence="1">The sequence shown here is derived from an EMBL/GenBank/DDBJ whole genome shotgun (WGS) entry which is preliminary data.</text>
</comment>
<reference evidence="1 2" key="1">
    <citation type="submission" date="2013-09" db="EMBL/GenBank/DDBJ databases">
        <title>High correlation between genotypes and phenotypes of environmental bacteria Comamonas testosteroni strains.</title>
        <authorList>
            <person name="Liu L."/>
            <person name="Zhu W."/>
            <person name="Xia X."/>
            <person name="Xu B."/>
            <person name="Luo M."/>
            <person name="Wang G."/>
        </authorList>
    </citation>
    <scope>NUCLEOTIDE SEQUENCE [LARGE SCALE GENOMIC DNA]</scope>
    <source>
        <strain evidence="1 2">JL14</strain>
    </source>
</reference>
<name>A0A0E3B9U1_9BURK</name>
<evidence type="ECO:0000313" key="2">
    <source>
        <dbReference type="Proteomes" id="UP000029567"/>
    </source>
</evidence>
<accession>A0A0E3B9U1</accession>